<feature type="transmembrane region" description="Helical" evidence="6">
    <location>
        <begin position="316"/>
        <end position="335"/>
    </location>
</feature>
<feature type="transmembrane region" description="Helical" evidence="6">
    <location>
        <begin position="49"/>
        <end position="71"/>
    </location>
</feature>
<dbReference type="GO" id="GO:0016020">
    <property type="term" value="C:membrane"/>
    <property type="evidence" value="ECO:0007669"/>
    <property type="project" value="UniProtKB-SubCell"/>
</dbReference>
<sequence>MSSTTGVSTLIAGMFLTGCANSLLTKYQDKLCVENCDGSGPRIDFEQPVYQTLNMFIGEFLCVLPLLWNYLNAPTKGRPSYLSRLLAREGEEGYSPVPAEADDDDDASVSSTETQVGQTRMRGFAAFWLWFPAFFDICGTTLMNVGLILTPVSIYQMSRGALVLWVGLLSVLFLRRHLFAYQWASLVVVTLGVCLVGLAGTLVKKATIGDGDEPADLVTRLVYVATSTRAEDDPAKVALGVALILFAQIFTASQYVIEEKIMSHYTIEPLAAVTLEGMFGGLTTLIGMPILHLLFANKSPYFDVPRGWHQIVNNPAVMWASFAIALSIGAFNFFGLSVTSRVSATTRSTIDTCRTLGIWIVSLLIGWETLVWPYSLLQITGFGMLVYGTFVYNGLLQPIFFTVPPAIQLPEDEDPEIPIMPEHT</sequence>
<dbReference type="EMBL" id="RSCE01000001">
    <property type="protein sequence ID" value="RSH88476.1"/>
    <property type="molecule type" value="Genomic_DNA"/>
</dbReference>
<evidence type="ECO:0000256" key="3">
    <source>
        <dbReference type="ARBA" id="ARBA00022989"/>
    </source>
</evidence>
<proteinExistence type="predicted"/>
<organism evidence="7 8">
    <name type="scientific">Apiotrichum porosum</name>
    <dbReference type="NCBI Taxonomy" id="105984"/>
    <lineage>
        <taxon>Eukaryota</taxon>
        <taxon>Fungi</taxon>
        <taxon>Dikarya</taxon>
        <taxon>Basidiomycota</taxon>
        <taxon>Agaricomycotina</taxon>
        <taxon>Tremellomycetes</taxon>
        <taxon>Trichosporonales</taxon>
        <taxon>Trichosporonaceae</taxon>
        <taxon>Apiotrichum</taxon>
    </lineage>
</organism>
<evidence type="ECO:0000313" key="8">
    <source>
        <dbReference type="Proteomes" id="UP000279236"/>
    </source>
</evidence>
<dbReference type="RefSeq" id="XP_028480684.1">
    <property type="nucleotide sequence ID" value="XM_028616827.1"/>
</dbReference>
<evidence type="ECO:0000256" key="1">
    <source>
        <dbReference type="ARBA" id="ARBA00004141"/>
    </source>
</evidence>
<evidence type="ECO:0000256" key="5">
    <source>
        <dbReference type="SAM" id="MobiDB-lite"/>
    </source>
</evidence>
<keyword evidence="4 6" id="KW-0472">Membrane</keyword>
<dbReference type="OrthoDB" id="408493at2759"/>
<feature type="transmembrane region" description="Helical" evidence="6">
    <location>
        <begin position="154"/>
        <end position="174"/>
    </location>
</feature>
<evidence type="ECO:0000256" key="6">
    <source>
        <dbReference type="SAM" id="Phobius"/>
    </source>
</evidence>
<dbReference type="AlphaFoldDB" id="A0A427YBP1"/>
<feature type="region of interest" description="Disordered" evidence="5">
    <location>
        <begin position="94"/>
        <end position="114"/>
    </location>
</feature>
<name>A0A427YBP1_9TREE</name>
<accession>A0A427YBP1</accession>
<dbReference type="Proteomes" id="UP000279236">
    <property type="component" value="Unassembled WGS sequence"/>
</dbReference>
<keyword evidence="2 6" id="KW-0812">Transmembrane</keyword>
<feature type="transmembrane region" description="Helical" evidence="6">
    <location>
        <begin position="269"/>
        <end position="296"/>
    </location>
</feature>
<evidence type="ECO:0000256" key="4">
    <source>
        <dbReference type="ARBA" id="ARBA00023136"/>
    </source>
</evidence>
<gene>
    <name evidence="7" type="ORF">EHS24_001021</name>
</gene>
<evidence type="ECO:0008006" key="9">
    <source>
        <dbReference type="Google" id="ProtNLM"/>
    </source>
</evidence>
<dbReference type="SUPFAM" id="SSF103481">
    <property type="entry name" value="Multidrug resistance efflux transporter EmrE"/>
    <property type="match status" value="1"/>
</dbReference>
<keyword evidence="3 6" id="KW-1133">Transmembrane helix</keyword>
<feature type="transmembrane region" description="Helical" evidence="6">
    <location>
        <begin position="127"/>
        <end position="148"/>
    </location>
</feature>
<comment type="caution">
    <text evidence="7">The sequence shown here is derived from an EMBL/GenBank/DDBJ whole genome shotgun (WGS) entry which is preliminary data.</text>
</comment>
<evidence type="ECO:0000256" key="2">
    <source>
        <dbReference type="ARBA" id="ARBA00022692"/>
    </source>
</evidence>
<evidence type="ECO:0000313" key="7">
    <source>
        <dbReference type="EMBL" id="RSH88476.1"/>
    </source>
</evidence>
<feature type="transmembrane region" description="Helical" evidence="6">
    <location>
        <begin position="356"/>
        <end position="375"/>
    </location>
</feature>
<feature type="transmembrane region" description="Helical" evidence="6">
    <location>
        <begin position="181"/>
        <end position="203"/>
    </location>
</feature>
<dbReference type="PIRSF" id="PIRSF036436">
    <property type="entry name" value="UCP036436"/>
    <property type="match status" value="1"/>
</dbReference>
<protein>
    <recommendedName>
        <fullName evidence="9">Integral membrane protein</fullName>
    </recommendedName>
</protein>
<dbReference type="PANTHER" id="PTHR13146:SF0">
    <property type="entry name" value="SOLUTE CARRIER FAMILY 35 MEMBER F6"/>
    <property type="match status" value="1"/>
</dbReference>
<keyword evidence="8" id="KW-1185">Reference proteome</keyword>
<dbReference type="InterPro" id="IPR037185">
    <property type="entry name" value="EmrE-like"/>
</dbReference>
<dbReference type="GeneID" id="39585564"/>
<dbReference type="PANTHER" id="PTHR13146">
    <property type="match status" value="1"/>
</dbReference>
<feature type="transmembrane region" description="Helical" evidence="6">
    <location>
        <begin position="237"/>
        <end position="257"/>
    </location>
</feature>
<dbReference type="STRING" id="105984.A0A427YBP1"/>
<dbReference type="InterPro" id="IPR012404">
    <property type="entry name" value="UCP036436"/>
</dbReference>
<comment type="subcellular location">
    <subcellularLocation>
        <location evidence="1">Membrane</location>
        <topology evidence="1">Multi-pass membrane protein</topology>
    </subcellularLocation>
</comment>
<reference evidence="7 8" key="1">
    <citation type="submission" date="2018-11" db="EMBL/GenBank/DDBJ databases">
        <title>Genome sequence of Apiotrichum porosum DSM 27194.</title>
        <authorList>
            <person name="Aliyu H."/>
            <person name="Gorte O."/>
            <person name="Ochsenreither K."/>
        </authorList>
    </citation>
    <scope>NUCLEOTIDE SEQUENCE [LARGE SCALE GENOMIC DNA]</scope>
    <source>
        <strain evidence="7 8">DSM 27194</strain>
    </source>
</reference>